<dbReference type="InterPro" id="IPR036869">
    <property type="entry name" value="J_dom_sf"/>
</dbReference>
<feature type="region of interest" description="Disordered" evidence="1">
    <location>
        <begin position="530"/>
        <end position="563"/>
    </location>
</feature>
<evidence type="ECO:0008006" key="4">
    <source>
        <dbReference type="Google" id="ProtNLM"/>
    </source>
</evidence>
<proteinExistence type="predicted"/>
<evidence type="ECO:0000313" key="3">
    <source>
        <dbReference type="Proteomes" id="UP000244803"/>
    </source>
</evidence>
<organism evidence="2 3">
    <name type="scientific">Theileria orientalis</name>
    <dbReference type="NCBI Taxonomy" id="68886"/>
    <lineage>
        <taxon>Eukaryota</taxon>
        <taxon>Sar</taxon>
        <taxon>Alveolata</taxon>
        <taxon>Apicomplexa</taxon>
        <taxon>Aconoidasida</taxon>
        <taxon>Piroplasmida</taxon>
        <taxon>Theileriidae</taxon>
        <taxon>Theileria</taxon>
    </lineage>
</organism>
<gene>
    <name evidence="2" type="ORF">MACJ_000810</name>
</gene>
<evidence type="ECO:0000313" key="2">
    <source>
        <dbReference type="EMBL" id="UKJ88366.2"/>
    </source>
</evidence>
<evidence type="ECO:0000256" key="1">
    <source>
        <dbReference type="SAM" id="MobiDB-lite"/>
    </source>
</evidence>
<feature type="compositionally biased region" description="Polar residues" evidence="1">
    <location>
        <begin position="530"/>
        <end position="550"/>
    </location>
</feature>
<protein>
    <recommendedName>
        <fullName evidence="4">J domain-containing protein</fullName>
    </recommendedName>
</protein>
<name>A0A976M4R2_THEOR</name>
<feature type="compositionally biased region" description="Low complexity" evidence="1">
    <location>
        <begin position="551"/>
        <end position="563"/>
    </location>
</feature>
<dbReference type="EMBL" id="CP056065">
    <property type="protein sequence ID" value="UKJ88366.2"/>
    <property type="molecule type" value="Genomic_DNA"/>
</dbReference>
<dbReference type="SUPFAM" id="SSF46565">
    <property type="entry name" value="Chaperone J-domain"/>
    <property type="match status" value="1"/>
</dbReference>
<dbReference type="AlphaFoldDB" id="A0A976M4R2"/>
<dbReference type="OrthoDB" id="338088at2759"/>
<dbReference type="Proteomes" id="UP000244803">
    <property type="component" value="Chromosome 1"/>
</dbReference>
<accession>A0A976M4R2</accession>
<sequence>MDSQTVFRPSVKRKTLDSPTDNVFQIDVDMTAESEQDDLNTVYEPEKSDKRFDCESFVDANVQSTTRLDGTDPEAFYYKLDDPNSKSQTSLSKQFLSNFMLEFTEDELAAKRTVETIYSATGSFAYTYRSLDDAFFSRSTSFNTMMPFVKALASVADESMLLKILDEAKRNTEVSAGGPPDKSLLLNFELILLGHFRPIKAKLAEYMPANFPLSWKELNEFMTVLFKNGILTELNTFFTNVYGIYEIYMDDFKRYLMDLRMYMMRLNDCLTADEKKAKKQKISSLYSLHDCVDIVNFIAAQLDNMRKVYVLLVKNVMNTPVTDNLEKALSSLEKDLINQSLLKKEDGEVSDKVSCIRMLLDEDSIKFLGSASLVSDNGVCRDKFNVFFTAYQEDLQRRTDESSEFQKKKKFKRDSVQYVLDRLEELNSNTLPANCKNPFYTVGIAPKLCNQDMIKKCSKKLKTLLHPDTEHDPEWKQKSETAFKEASLALYQCVNLIDTFSATMSRVGPVPPYLLHLGLTLTEDAGYVNTNTNYKDQSTQPGPDSGAQRTGSPASGAPGSAGSSASDTLESLYLYFPDFTIRSEDAKVGALSVELDLSNLVEEKVWQGLGKNKYVSLFVHRPLHNEPLTVHVPPEMVSSHLRFPLSEPVKNKTPIFKVDAVQPIQFGNSWKYYVGVKVCGDRGSTLVSWRPVFIELSSRGRSLSHVTRLLNTFVNASFVSQTVLQEKLKSIKGNSSKAEAERFLIECTKKAQSWADEN</sequence>
<reference evidence="2" key="1">
    <citation type="submission" date="2022-07" db="EMBL/GenBank/DDBJ databases">
        <title>Evaluation of T. orientalis genome assembly methods using nanopore sequencing and analysis of variation between genomes.</title>
        <authorList>
            <person name="Yam J."/>
            <person name="Micallef M.L."/>
            <person name="Liu M."/>
            <person name="Djordjevic S.P."/>
            <person name="Bogema D.R."/>
            <person name="Jenkins C."/>
        </authorList>
    </citation>
    <scope>NUCLEOTIDE SEQUENCE</scope>
    <source>
        <strain evidence="2">Fish Creek</strain>
    </source>
</reference>